<keyword evidence="3" id="KW-1185">Reference proteome</keyword>
<dbReference type="VEuPathDB" id="ToxoDB:cyc_02344"/>
<organism evidence="2 3">
    <name type="scientific">Cyclospora cayetanensis</name>
    <dbReference type="NCBI Taxonomy" id="88456"/>
    <lineage>
        <taxon>Eukaryota</taxon>
        <taxon>Sar</taxon>
        <taxon>Alveolata</taxon>
        <taxon>Apicomplexa</taxon>
        <taxon>Conoidasida</taxon>
        <taxon>Coccidia</taxon>
        <taxon>Eucoccidiorida</taxon>
        <taxon>Eimeriorina</taxon>
        <taxon>Eimeriidae</taxon>
        <taxon>Cyclospora</taxon>
    </lineage>
</organism>
<evidence type="ECO:0000313" key="2">
    <source>
        <dbReference type="EMBL" id="OEH80541.1"/>
    </source>
</evidence>
<evidence type="ECO:0000256" key="1">
    <source>
        <dbReference type="SAM" id="MobiDB-lite"/>
    </source>
</evidence>
<comment type="caution">
    <text evidence="2">The sequence shown here is derived from an EMBL/GenBank/DDBJ whole genome shotgun (WGS) entry which is preliminary data.</text>
</comment>
<proteinExistence type="predicted"/>
<dbReference type="AlphaFoldDB" id="A0A1D3DAQ7"/>
<dbReference type="InParanoid" id="A0A1D3DAQ7"/>
<accession>A0A1D3DAQ7</accession>
<sequence>MPGRNVAAEALLLLSDPFGAPFVDRSTPPSVLEPPPLCTVSLLPPRTSRQQQREKSKVDEWAKNLVRRSLKAQANQNAGEQSFWREECQHKQKLAVIRNPTRPGSFLKCTTSQLAFPITPCAVCSRV</sequence>
<feature type="region of interest" description="Disordered" evidence="1">
    <location>
        <begin position="24"/>
        <end position="58"/>
    </location>
</feature>
<dbReference type="Proteomes" id="UP000095192">
    <property type="component" value="Unassembled WGS sequence"/>
</dbReference>
<gene>
    <name evidence="2" type="ORF">cyc_02344</name>
</gene>
<protein>
    <submittedName>
        <fullName evidence="2">Uncharacterized protein</fullName>
    </submittedName>
</protein>
<reference evidence="2 3" key="1">
    <citation type="journal article" date="2016" name="BMC Genomics">
        <title>Comparative genomics reveals Cyclospora cayetanensis possesses coccidia-like metabolism and invasion components but unique surface antigens.</title>
        <authorList>
            <person name="Liu S."/>
            <person name="Wang L."/>
            <person name="Zheng H."/>
            <person name="Xu Z."/>
            <person name="Roellig D.M."/>
            <person name="Li N."/>
            <person name="Frace M.A."/>
            <person name="Tang K."/>
            <person name="Arrowood M.J."/>
            <person name="Moss D.M."/>
            <person name="Zhang L."/>
            <person name="Feng Y."/>
            <person name="Xiao L."/>
        </authorList>
    </citation>
    <scope>NUCLEOTIDE SEQUENCE [LARGE SCALE GENOMIC DNA]</scope>
    <source>
        <strain evidence="2 3">CHN_HEN01</strain>
    </source>
</reference>
<dbReference type="EMBL" id="JROU02000048">
    <property type="protein sequence ID" value="OEH80541.1"/>
    <property type="molecule type" value="Genomic_DNA"/>
</dbReference>
<name>A0A1D3DAQ7_9EIME</name>
<evidence type="ECO:0000313" key="3">
    <source>
        <dbReference type="Proteomes" id="UP000095192"/>
    </source>
</evidence>